<sequence>MADHTAPEHTPPGATLTGGARGEPPGEIPPDPAEARLRALYPHRAGIVRLNLIASADGKAAGADGTSRGLGGPEDQRILAVLRALCDVVLVGAQTARRERYADLAVRPGLAQARTMLGLREHVDVAVVTHTGNLPPGLTPARTWVVTHAGSPATARLGPEWAERLIIAGDQDVSPRTAIGQLGARGLSRVLCEGGPTLAGRLLNRGVVDDYCLTESPVVGAAAAPAIPPVPAGMDEAATLEGGGFVMRRWTRRS</sequence>
<name>A0ABP9WGS0_9MICO</name>
<dbReference type="InterPro" id="IPR024072">
    <property type="entry name" value="DHFR-like_dom_sf"/>
</dbReference>
<gene>
    <name evidence="6" type="ORF">Lsed01_00211</name>
</gene>
<reference evidence="6 7" key="1">
    <citation type="submission" date="2024-02" db="EMBL/GenBank/DDBJ databases">
        <title>Lysinimicrobium sediminis NBRC 112286.</title>
        <authorList>
            <person name="Ichikawa N."/>
            <person name="Katano-Makiyama Y."/>
            <person name="Hidaka K."/>
        </authorList>
    </citation>
    <scope>NUCLEOTIDE SEQUENCE [LARGE SCALE GENOMIC DNA]</scope>
    <source>
        <strain evidence="6 7">NBRC 112286</strain>
    </source>
</reference>
<evidence type="ECO:0000256" key="2">
    <source>
        <dbReference type="ARBA" id="ARBA00022857"/>
    </source>
</evidence>
<dbReference type="InterPro" id="IPR002734">
    <property type="entry name" value="RibDG_C"/>
</dbReference>
<evidence type="ECO:0000256" key="3">
    <source>
        <dbReference type="ARBA" id="ARBA00023002"/>
    </source>
</evidence>
<accession>A0ABP9WGS0</accession>
<dbReference type="Gene3D" id="3.40.430.10">
    <property type="entry name" value="Dihydrofolate Reductase, subunit A"/>
    <property type="match status" value="1"/>
</dbReference>
<evidence type="ECO:0000256" key="4">
    <source>
        <dbReference type="SAM" id="MobiDB-lite"/>
    </source>
</evidence>
<keyword evidence="2" id="KW-0521">NADP</keyword>
<dbReference type="Pfam" id="PF01872">
    <property type="entry name" value="RibD_C"/>
    <property type="match status" value="1"/>
</dbReference>
<dbReference type="RefSeq" id="WP_345378110.1">
    <property type="nucleotide sequence ID" value="NZ_BAABRR010000001.1"/>
</dbReference>
<dbReference type="Proteomes" id="UP001426770">
    <property type="component" value="Unassembled WGS sequence"/>
</dbReference>
<keyword evidence="7" id="KW-1185">Reference proteome</keyword>
<comment type="caution">
    <text evidence="6">The sequence shown here is derived from an EMBL/GenBank/DDBJ whole genome shotgun (WGS) entry which is preliminary data.</text>
</comment>
<dbReference type="PANTHER" id="PTHR38011">
    <property type="entry name" value="DIHYDROFOLATE REDUCTASE FAMILY PROTEIN (AFU_ORTHOLOGUE AFUA_8G06820)"/>
    <property type="match status" value="1"/>
</dbReference>
<evidence type="ECO:0000256" key="1">
    <source>
        <dbReference type="ARBA" id="ARBA00005104"/>
    </source>
</evidence>
<dbReference type="EMBL" id="BAABRR010000001">
    <property type="protein sequence ID" value="GAA5517801.1"/>
    <property type="molecule type" value="Genomic_DNA"/>
</dbReference>
<organism evidence="6 7">
    <name type="scientific">Demequina sediminis</name>
    <dbReference type="NCBI Taxonomy" id="1930058"/>
    <lineage>
        <taxon>Bacteria</taxon>
        <taxon>Bacillati</taxon>
        <taxon>Actinomycetota</taxon>
        <taxon>Actinomycetes</taxon>
        <taxon>Micrococcales</taxon>
        <taxon>Demequinaceae</taxon>
        <taxon>Demequina</taxon>
    </lineage>
</organism>
<keyword evidence="3" id="KW-0560">Oxidoreductase</keyword>
<protein>
    <recommendedName>
        <fullName evidence="5">Bacterial bifunctional deaminase-reductase C-terminal domain-containing protein</fullName>
    </recommendedName>
</protein>
<dbReference type="SUPFAM" id="SSF53597">
    <property type="entry name" value="Dihydrofolate reductase-like"/>
    <property type="match status" value="1"/>
</dbReference>
<evidence type="ECO:0000259" key="5">
    <source>
        <dbReference type="Pfam" id="PF01872"/>
    </source>
</evidence>
<dbReference type="InterPro" id="IPR050765">
    <property type="entry name" value="Riboflavin_Biosynth_HTPR"/>
</dbReference>
<feature type="domain" description="Bacterial bifunctional deaminase-reductase C-terminal" evidence="5">
    <location>
        <begin position="48"/>
        <end position="224"/>
    </location>
</feature>
<evidence type="ECO:0000313" key="7">
    <source>
        <dbReference type="Proteomes" id="UP001426770"/>
    </source>
</evidence>
<proteinExistence type="predicted"/>
<feature type="region of interest" description="Disordered" evidence="4">
    <location>
        <begin position="1"/>
        <end position="32"/>
    </location>
</feature>
<evidence type="ECO:0000313" key="6">
    <source>
        <dbReference type="EMBL" id="GAA5517801.1"/>
    </source>
</evidence>
<dbReference type="PANTHER" id="PTHR38011:SF7">
    <property type="entry name" value="2,5-DIAMINO-6-RIBOSYLAMINO-4(3H)-PYRIMIDINONE 5'-PHOSPHATE REDUCTASE"/>
    <property type="match status" value="1"/>
</dbReference>
<comment type="pathway">
    <text evidence="1">Cofactor biosynthesis; riboflavin biosynthesis.</text>
</comment>